<dbReference type="PANTHER" id="PTHR15508">
    <property type="entry name" value="RIBOSOMAL PROTEIN S6 KINASE"/>
    <property type="match status" value="1"/>
</dbReference>
<dbReference type="InterPro" id="IPR000719">
    <property type="entry name" value="Prot_kinase_dom"/>
</dbReference>
<sequence>MSRVSRERLDSESCSRALSQARMYLEQIRSRVSPGGPDVHGAGKRDYLVDAAKQIRLALERDVSEDYEEAFNHYKNGVDVLLSGVQVDPNKERREAVKRKITQYLKRAEEIFNCHLQRTLGNGNSTATGYSSLRFRPIRTLSSAVENLRRCKVVGVIEKVQLVQDPATGGTFILKSLPKSHVETRERQTIIPHGVPFMAKLLRYYVSEDSIFLHLEHVQGGTLWSHLHSRTRLQQGSFDGPSSLSPKPNSALVGHGEEQRVGTCSGAGSQSSQSSSFCPENGTDFPTSANRHPPEIADQSSSREQSPDHMDARPGTGCRFHTGSANGRKGVTGGKDSSATRTLFGVTDSVFVPMAKGRSHLTNQSLAFQSCDLLTSSDGVSSVSEREASQQDTRLLAEERPPQSPAAVSKAMGGGHLVKVEPRVCQVSDAPWAQPTRPPVAPPGQRQLHPGTTLHSSSESYWCDSGGQQLLRSISRAREGAGHGQHREHPTAGQRGPPTHRSFLGDGQGTWDVNEELIRLWAAEMLLALEGLHQQGVLCRDLNPRNLLLDGAGHIRLTFFGQWTEVEPQCCSQALEDMYSAPEVGGISELTEACDWWSFGSLLYELLTGTSLSQSHSSGIHPHTQLHLPERLSLPAASLLTELLQFDPKRRLGSGGGGVNKLKSHPFFSTIQWNKLVG</sequence>
<dbReference type="InterPro" id="IPR011009">
    <property type="entry name" value="Kinase-like_dom_sf"/>
</dbReference>
<keyword evidence="4" id="KW-1185">Reference proteome</keyword>
<evidence type="ECO:0000313" key="4">
    <source>
        <dbReference type="Proteomes" id="UP000297703"/>
    </source>
</evidence>
<feature type="region of interest" description="Disordered" evidence="1">
    <location>
        <begin position="430"/>
        <end position="461"/>
    </location>
</feature>
<dbReference type="InterPro" id="IPR007330">
    <property type="entry name" value="MIT_dom"/>
</dbReference>
<dbReference type="OrthoDB" id="1278353at2759"/>
<dbReference type="Pfam" id="PF00069">
    <property type="entry name" value="Pkinase"/>
    <property type="match status" value="1"/>
</dbReference>
<keyword evidence="3" id="KW-0687">Ribonucleoprotein</keyword>
<keyword evidence="3" id="KW-0689">Ribosomal protein</keyword>
<dbReference type="SMART" id="SM00745">
    <property type="entry name" value="MIT"/>
    <property type="match status" value="1"/>
</dbReference>
<dbReference type="Gene3D" id="1.20.58.80">
    <property type="entry name" value="Phosphotransferase system, lactose/cellobiose-type IIA subunit"/>
    <property type="match status" value="1"/>
</dbReference>
<dbReference type="Gene3D" id="1.10.510.10">
    <property type="entry name" value="Transferase(Phosphotransferase) domain 1"/>
    <property type="match status" value="1"/>
</dbReference>
<dbReference type="Proteomes" id="UP000297703">
    <property type="component" value="Unassembled WGS sequence"/>
</dbReference>
<dbReference type="STRING" id="55544.A0A4D9EP38"/>
<feature type="region of interest" description="Disordered" evidence="1">
    <location>
        <begin position="235"/>
        <end position="340"/>
    </location>
</feature>
<name>A0A4D9EP38_9SAUR</name>
<dbReference type="AlphaFoldDB" id="A0A4D9EP38"/>
<accession>A0A4D9EP38</accession>
<dbReference type="PANTHER" id="PTHR15508:SF4">
    <property type="entry name" value="RIBOSOMAL PROTEIN S6 KINASE-LIKE 1"/>
    <property type="match status" value="1"/>
</dbReference>
<evidence type="ECO:0000256" key="1">
    <source>
        <dbReference type="SAM" id="MobiDB-lite"/>
    </source>
</evidence>
<gene>
    <name evidence="3" type="ORF">DR999_PMT04130</name>
</gene>
<feature type="compositionally biased region" description="Polar residues" evidence="1">
    <location>
        <begin position="235"/>
        <end position="248"/>
    </location>
</feature>
<protein>
    <submittedName>
        <fullName evidence="3">39S ribosomal protein L49, mitochondrial</fullName>
    </submittedName>
</protein>
<feature type="compositionally biased region" description="Basic and acidic residues" evidence="1">
    <location>
        <begin position="478"/>
        <end position="490"/>
    </location>
</feature>
<dbReference type="GO" id="GO:0004672">
    <property type="term" value="F:protein kinase activity"/>
    <property type="evidence" value="ECO:0007669"/>
    <property type="project" value="InterPro"/>
</dbReference>
<dbReference type="SUPFAM" id="SSF56112">
    <property type="entry name" value="Protein kinase-like (PK-like)"/>
    <property type="match status" value="1"/>
</dbReference>
<dbReference type="GO" id="GO:0005524">
    <property type="term" value="F:ATP binding"/>
    <property type="evidence" value="ECO:0007669"/>
    <property type="project" value="InterPro"/>
</dbReference>
<dbReference type="InterPro" id="IPR051866">
    <property type="entry name" value="Intracell_Sig-Traffick_Protein"/>
</dbReference>
<feature type="region of interest" description="Disordered" evidence="1">
    <location>
        <begin position="478"/>
        <end position="507"/>
    </location>
</feature>
<evidence type="ECO:0000313" key="3">
    <source>
        <dbReference type="EMBL" id="TFK12557.1"/>
    </source>
</evidence>
<feature type="region of interest" description="Disordered" evidence="1">
    <location>
        <begin position="385"/>
        <end position="412"/>
    </location>
</feature>
<organism evidence="3 4">
    <name type="scientific">Platysternon megacephalum</name>
    <name type="common">big-headed turtle</name>
    <dbReference type="NCBI Taxonomy" id="55544"/>
    <lineage>
        <taxon>Eukaryota</taxon>
        <taxon>Metazoa</taxon>
        <taxon>Chordata</taxon>
        <taxon>Craniata</taxon>
        <taxon>Vertebrata</taxon>
        <taxon>Euteleostomi</taxon>
        <taxon>Archelosauria</taxon>
        <taxon>Testudinata</taxon>
        <taxon>Testudines</taxon>
        <taxon>Cryptodira</taxon>
        <taxon>Durocryptodira</taxon>
        <taxon>Testudinoidea</taxon>
        <taxon>Platysternidae</taxon>
        <taxon>Platysternon</taxon>
    </lineage>
</organism>
<feature type="compositionally biased region" description="Basic and acidic residues" evidence="1">
    <location>
        <begin position="385"/>
        <end position="401"/>
    </location>
</feature>
<dbReference type="SUPFAM" id="SSF116846">
    <property type="entry name" value="MIT domain"/>
    <property type="match status" value="1"/>
</dbReference>
<dbReference type="EMBL" id="QXTE01000021">
    <property type="protein sequence ID" value="TFK12557.1"/>
    <property type="molecule type" value="Genomic_DNA"/>
</dbReference>
<dbReference type="SMART" id="SM00220">
    <property type="entry name" value="S_TKc"/>
    <property type="match status" value="1"/>
</dbReference>
<comment type="caution">
    <text evidence="3">The sequence shown here is derived from an EMBL/GenBank/DDBJ whole genome shotgun (WGS) entry which is preliminary data.</text>
</comment>
<reference evidence="3 4" key="2">
    <citation type="submission" date="2019-04" db="EMBL/GenBank/DDBJ databases">
        <title>The genome sequence of big-headed turtle.</title>
        <authorList>
            <person name="Gong S."/>
        </authorList>
    </citation>
    <scope>NUCLEOTIDE SEQUENCE [LARGE SCALE GENOMIC DNA]</scope>
    <source>
        <strain evidence="3">DO16091913</strain>
        <tissue evidence="3">Muscle</tissue>
    </source>
</reference>
<dbReference type="GO" id="GO:0005840">
    <property type="term" value="C:ribosome"/>
    <property type="evidence" value="ECO:0007669"/>
    <property type="project" value="UniProtKB-KW"/>
</dbReference>
<evidence type="ECO:0000259" key="2">
    <source>
        <dbReference type="PROSITE" id="PS50011"/>
    </source>
</evidence>
<dbReference type="InterPro" id="IPR036181">
    <property type="entry name" value="MIT_dom_sf"/>
</dbReference>
<feature type="domain" description="Protein kinase" evidence="2">
    <location>
        <begin position="338"/>
        <end position="668"/>
    </location>
</feature>
<dbReference type="CDD" id="cd02677">
    <property type="entry name" value="MIT_SNX15"/>
    <property type="match status" value="1"/>
</dbReference>
<reference evidence="3 4" key="1">
    <citation type="submission" date="2019-04" db="EMBL/GenBank/DDBJ databases">
        <title>Draft genome of the big-headed turtle Platysternon megacephalum.</title>
        <authorList>
            <person name="Gong S."/>
        </authorList>
    </citation>
    <scope>NUCLEOTIDE SEQUENCE [LARGE SCALE GENOMIC DNA]</scope>
    <source>
        <strain evidence="3">DO16091913</strain>
        <tissue evidence="3">Muscle</tissue>
    </source>
</reference>
<dbReference type="Pfam" id="PF04212">
    <property type="entry name" value="MIT"/>
    <property type="match status" value="1"/>
</dbReference>
<dbReference type="PROSITE" id="PS50011">
    <property type="entry name" value="PROTEIN_KINASE_DOM"/>
    <property type="match status" value="1"/>
</dbReference>
<feature type="compositionally biased region" description="Low complexity" evidence="1">
    <location>
        <begin position="266"/>
        <end position="276"/>
    </location>
</feature>
<proteinExistence type="predicted"/>